<proteinExistence type="inferred from homology"/>
<reference evidence="4 5" key="1">
    <citation type="journal article" date="2015" name="Genome Biol. Evol.">
        <title>The genome of winter moth (Operophtera brumata) provides a genomic perspective on sexual dimorphism and phenology.</title>
        <authorList>
            <person name="Derks M.F."/>
            <person name="Smit S."/>
            <person name="Salis L."/>
            <person name="Schijlen E."/>
            <person name="Bossers A."/>
            <person name="Mateman C."/>
            <person name="Pijl A.S."/>
            <person name="de Ridder D."/>
            <person name="Groenen M.A."/>
            <person name="Visser M.E."/>
            <person name="Megens H.J."/>
        </authorList>
    </citation>
    <scope>NUCLEOTIDE SEQUENCE [LARGE SCALE GENOMIC DNA]</scope>
    <source>
        <strain evidence="4">WM2013NL</strain>
        <tissue evidence="4">Head and thorax</tissue>
    </source>
</reference>
<keyword evidence="2" id="KW-0813">Transport</keyword>
<accession>A0A0L7L5A3</accession>
<dbReference type="SUPFAM" id="SSF48371">
    <property type="entry name" value="ARM repeat"/>
    <property type="match status" value="1"/>
</dbReference>
<evidence type="ECO:0000256" key="2">
    <source>
        <dbReference type="ARBA" id="ARBA00022448"/>
    </source>
</evidence>
<organism evidence="4 5">
    <name type="scientific">Operophtera brumata</name>
    <name type="common">Winter moth</name>
    <name type="synonym">Phalaena brumata</name>
    <dbReference type="NCBI Taxonomy" id="104452"/>
    <lineage>
        <taxon>Eukaryota</taxon>
        <taxon>Metazoa</taxon>
        <taxon>Ecdysozoa</taxon>
        <taxon>Arthropoda</taxon>
        <taxon>Hexapoda</taxon>
        <taxon>Insecta</taxon>
        <taxon>Pterygota</taxon>
        <taxon>Neoptera</taxon>
        <taxon>Endopterygota</taxon>
        <taxon>Lepidoptera</taxon>
        <taxon>Glossata</taxon>
        <taxon>Ditrysia</taxon>
        <taxon>Geometroidea</taxon>
        <taxon>Geometridae</taxon>
        <taxon>Larentiinae</taxon>
        <taxon>Operophtera</taxon>
    </lineage>
</organism>
<dbReference type="EMBL" id="JTDY01002829">
    <property type="protein sequence ID" value="KOB70643.1"/>
    <property type="molecule type" value="Genomic_DNA"/>
</dbReference>
<name>A0A0L7L5A3_OPEBR</name>
<gene>
    <name evidence="4" type="ORF">OBRU01_14800</name>
</gene>
<dbReference type="Proteomes" id="UP000037510">
    <property type="component" value="Unassembled WGS sequence"/>
</dbReference>
<dbReference type="InterPro" id="IPR016024">
    <property type="entry name" value="ARM-type_fold"/>
</dbReference>
<dbReference type="Gene3D" id="1.25.10.10">
    <property type="entry name" value="Leucine-rich Repeat Variant"/>
    <property type="match status" value="3"/>
</dbReference>
<dbReference type="InterPro" id="IPR011989">
    <property type="entry name" value="ARM-like"/>
</dbReference>
<evidence type="ECO:0000313" key="5">
    <source>
        <dbReference type="Proteomes" id="UP000037510"/>
    </source>
</evidence>
<evidence type="ECO:0000256" key="1">
    <source>
        <dbReference type="ARBA" id="ARBA00010394"/>
    </source>
</evidence>
<evidence type="ECO:0000256" key="3">
    <source>
        <dbReference type="ARBA" id="ARBA00022927"/>
    </source>
</evidence>
<keyword evidence="3" id="KW-0653">Protein transport</keyword>
<dbReference type="STRING" id="104452.A0A0L7L5A3"/>
<dbReference type="InterPro" id="IPR000225">
    <property type="entry name" value="Armadillo"/>
</dbReference>
<dbReference type="SMART" id="SM00185">
    <property type="entry name" value="ARM"/>
    <property type="match status" value="3"/>
</dbReference>
<protein>
    <submittedName>
        <fullName evidence="4">Importin subunit alpha</fullName>
    </submittedName>
</protein>
<dbReference type="PANTHER" id="PTHR23316">
    <property type="entry name" value="IMPORTIN ALPHA"/>
    <property type="match status" value="1"/>
</dbReference>
<dbReference type="GO" id="GO:0015031">
    <property type="term" value="P:protein transport"/>
    <property type="evidence" value="ECO:0007669"/>
    <property type="project" value="UniProtKB-KW"/>
</dbReference>
<comment type="similarity">
    <text evidence="1">Belongs to the importin alpha family.</text>
</comment>
<sequence>MLTDTAWAITNLCLGGTAEQLDTLVSAGFLEPYCGLLVSPDHRAVLLILDGLNNLLQVTHTRTVCNIHLCLGGTAEQLDTLVSAGLLEPYCALLMSPDHRAVLLILDGLNNLLQVTHTRTVCNIHLCLGGTAEQLDTLVSAGLLERYCALLMSPDHRAVLLILDGLNNLLQVTHTRTVCNIHLCLGGTAEQLDTLLSAGLLEPPRNVSASIDSAKLFLLD</sequence>
<dbReference type="AlphaFoldDB" id="A0A0L7L5A3"/>
<evidence type="ECO:0000313" key="4">
    <source>
        <dbReference type="EMBL" id="KOB70643.1"/>
    </source>
</evidence>
<keyword evidence="5" id="KW-1185">Reference proteome</keyword>
<comment type="caution">
    <text evidence="4">The sequence shown here is derived from an EMBL/GenBank/DDBJ whole genome shotgun (WGS) entry which is preliminary data.</text>
</comment>